<organism evidence="1 2">
    <name type="scientific">Athelia psychrophila</name>
    <dbReference type="NCBI Taxonomy" id="1759441"/>
    <lineage>
        <taxon>Eukaryota</taxon>
        <taxon>Fungi</taxon>
        <taxon>Dikarya</taxon>
        <taxon>Basidiomycota</taxon>
        <taxon>Agaricomycotina</taxon>
        <taxon>Agaricomycetes</taxon>
        <taxon>Agaricomycetidae</taxon>
        <taxon>Atheliales</taxon>
        <taxon>Atheliaceae</taxon>
        <taxon>Athelia</taxon>
    </lineage>
</organism>
<evidence type="ECO:0000313" key="1">
    <source>
        <dbReference type="EMBL" id="KZP31592.1"/>
    </source>
</evidence>
<accession>A0A166UDP1</accession>
<keyword evidence="2" id="KW-1185">Reference proteome</keyword>
<reference evidence="1 2" key="1">
    <citation type="journal article" date="2016" name="Mol. Biol. Evol.">
        <title>Comparative Genomics of Early-Diverging Mushroom-Forming Fungi Provides Insights into the Origins of Lignocellulose Decay Capabilities.</title>
        <authorList>
            <person name="Nagy L.G."/>
            <person name="Riley R."/>
            <person name="Tritt A."/>
            <person name="Adam C."/>
            <person name="Daum C."/>
            <person name="Floudas D."/>
            <person name="Sun H."/>
            <person name="Yadav J.S."/>
            <person name="Pangilinan J."/>
            <person name="Larsson K.H."/>
            <person name="Matsuura K."/>
            <person name="Barry K."/>
            <person name="Labutti K."/>
            <person name="Kuo R."/>
            <person name="Ohm R.A."/>
            <person name="Bhattacharya S.S."/>
            <person name="Shirouzu T."/>
            <person name="Yoshinaga Y."/>
            <person name="Martin F.M."/>
            <person name="Grigoriev I.V."/>
            <person name="Hibbett D.S."/>
        </authorList>
    </citation>
    <scope>NUCLEOTIDE SEQUENCE [LARGE SCALE GENOMIC DNA]</scope>
    <source>
        <strain evidence="1 2">CBS 109695</strain>
    </source>
</reference>
<dbReference type="AlphaFoldDB" id="A0A166UDP1"/>
<protein>
    <submittedName>
        <fullName evidence="1">Uncharacterized protein</fullName>
    </submittedName>
</protein>
<proteinExistence type="predicted"/>
<sequence>MMSDKKTSARLPVAKASRKCSNPACAPSRLSAGGRDRASCASCRTSAETRHAYSLYLGRRPRRLGCPPWSNESPTMRVELKLGVVVRVFVSNSRLEVGGVPATWWCGWARSRRV</sequence>
<name>A0A166UDP1_9AGAM</name>
<dbReference type="EMBL" id="KV417489">
    <property type="protein sequence ID" value="KZP31592.1"/>
    <property type="molecule type" value="Genomic_DNA"/>
</dbReference>
<evidence type="ECO:0000313" key="2">
    <source>
        <dbReference type="Proteomes" id="UP000076532"/>
    </source>
</evidence>
<gene>
    <name evidence="1" type="ORF">FIBSPDRAFT_20475</name>
</gene>
<dbReference type="Proteomes" id="UP000076532">
    <property type="component" value="Unassembled WGS sequence"/>
</dbReference>